<keyword evidence="3" id="KW-0597">Phosphoprotein</keyword>
<dbReference type="OrthoDB" id="9808408at2"/>
<dbReference type="SUPFAM" id="SSF47384">
    <property type="entry name" value="Homodimeric domain of signal transducing histidine kinase"/>
    <property type="match status" value="1"/>
</dbReference>
<evidence type="ECO:0000256" key="5">
    <source>
        <dbReference type="ARBA" id="ARBA00022777"/>
    </source>
</evidence>
<evidence type="ECO:0000259" key="7">
    <source>
        <dbReference type="PROSITE" id="PS50109"/>
    </source>
</evidence>
<dbReference type="Pfam" id="PF00512">
    <property type="entry name" value="HisKA"/>
    <property type="match status" value="1"/>
</dbReference>
<keyword evidence="5" id="KW-0418">Kinase</keyword>
<keyword evidence="9" id="KW-1185">Reference proteome</keyword>
<dbReference type="CDD" id="cd00082">
    <property type="entry name" value="HisKA"/>
    <property type="match status" value="1"/>
</dbReference>
<accession>A0A143PK79</accession>
<dbReference type="AlphaFoldDB" id="A0A143PK79"/>
<dbReference type="KEGG" id="abac:LuPra_01366"/>
<dbReference type="SMART" id="SM00388">
    <property type="entry name" value="HisKA"/>
    <property type="match status" value="1"/>
</dbReference>
<dbReference type="InterPro" id="IPR003661">
    <property type="entry name" value="HisK_dim/P_dom"/>
</dbReference>
<dbReference type="STRING" id="1855912.LuPra_01366"/>
<dbReference type="PROSITE" id="PS50109">
    <property type="entry name" value="HIS_KIN"/>
    <property type="match status" value="1"/>
</dbReference>
<evidence type="ECO:0000256" key="3">
    <source>
        <dbReference type="ARBA" id="ARBA00022553"/>
    </source>
</evidence>
<reference evidence="9" key="2">
    <citation type="submission" date="2016-04" db="EMBL/GenBank/DDBJ databases">
        <title>First Complete Genome Sequence of a Subdivision 6 Acidobacterium.</title>
        <authorList>
            <person name="Huang S."/>
            <person name="Vieira S."/>
            <person name="Bunk B."/>
            <person name="Riedel T."/>
            <person name="Sproeer C."/>
            <person name="Overmann J."/>
        </authorList>
    </citation>
    <scope>NUCLEOTIDE SEQUENCE [LARGE SCALE GENOMIC DNA]</scope>
    <source>
        <strain evidence="9">DSM 100886 HEG_-6_39</strain>
    </source>
</reference>
<dbReference type="PANTHER" id="PTHR43711:SF1">
    <property type="entry name" value="HISTIDINE KINASE 1"/>
    <property type="match status" value="1"/>
</dbReference>
<comment type="catalytic activity">
    <reaction evidence="1">
        <text>ATP + protein L-histidine = ADP + protein N-phospho-L-histidine.</text>
        <dbReference type="EC" id="2.7.13.3"/>
    </reaction>
</comment>
<dbReference type="CDD" id="cd00075">
    <property type="entry name" value="HATPase"/>
    <property type="match status" value="1"/>
</dbReference>
<gene>
    <name evidence="8" type="primary">bphP</name>
    <name evidence="8" type="ORF">LuPra_01366</name>
</gene>
<dbReference type="InterPro" id="IPR036890">
    <property type="entry name" value="HATPase_C_sf"/>
</dbReference>
<dbReference type="GO" id="GO:0000155">
    <property type="term" value="F:phosphorelay sensor kinase activity"/>
    <property type="evidence" value="ECO:0007669"/>
    <property type="project" value="InterPro"/>
</dbReference>
<evidence type="ECO:0000313" key="9">
    <source>
        <dbReference type="Proteomes" id="UP000076079"/>
    </source>
</evidence>
<dbReference type="InterPro" id="IPR050736">
    <property type="entry name" value="Sensor_HK_Regulatory"/>
</dbReference>
<dbReference type="Pfam" id="PF02518">
    <property type="entry name" value="HATPase_c"/>
    <property type="match status" value="1"/>
</dbReference>
<sequence length="292" mass="31452">MEASGKLHADDRIHHGFTFRSVLAEFRALRATVLRLYEESGHSDLTDVRRFNEAIDETMTESMDRFAVQTDMFRDQFIGVLSHDLRTPLGAITAGAALLAAPDDNPERRARVATSVMSSAQRMGRMTGDLLDLTRTRLGGSIPLKRRPANLQQVCEEAMMEIRAGHSEAVVQSRASGDLSGEWDTDRLTQVVSNLVGNAIQHGSGTPITLTASEQDDSVTLAVHNGGPPIPSELLPLVFEPLTRGAAEAGSQSIGLGLFIARAIVSAHGGQIDVRSSTNEGTAFNVTLPKAR</sequence>
<dbReference type="InterPro" id="IPR003594">
    <property type="entry name" value="HATPase_dom"/>
</dbReference>
<dbReference type="InterPro" id="IPR036097">
    <property type="entry name" value="HisK_dim/P_sf"/>
</dbReference>
<evidence type="ECO:0000256" key="4">
    <source>
        <dbReference type="ARBA" id="ARBA00022679"/>
    </source>
</evidence>
<dbReference type="SMART" id="SM00387">
    <property type="entry name" value="HATPase_c"/>
    <property type="match status" value="1"/>
</dbReference>
<dbReference type="PRINTS" id="PR00344">
    <property type="entry name" value="BCTRLSENSOR"/>
</dbReference>
<dbReference type="InterPro" id="IPR005467">
    <property type="entry name" value="His_kinase_dom"/>
</dbReference>
<keyword evidence="4 8" id="KW-0808">Transferase</keyword>
<keyword evidence="6" id="KW-0902">Two-component regulatory system</keyword>
<evidence type="ECO:0000256" key="6">
    <source>
        <dbReference type="ARBA" id="ARBA00023012"/>
    </source>
</evidence>
<dbReference type="Gene3D" id="1.10.287.130">
    <property type="match status" value="1"/>
</dbReference>
<reference evidence="8 9" key="1">
    <citation type="journal article" date="2016" name="Genome Announc.">
        <title>First Complete Genome Sequence of a Subdivision 6 Acidobacterium Strain.</title>
        <authorList>
            <person name="Huang S."/>
            <person name="Vieira S."/>
            <person name="Bunk B."/>
            <person name="Riedel T."/>
            <person name="Sproer C."/>
            <person name="Overmann J."/>
        </authorList>
    </citation>
    <scope>NUCLEOTIDE SEQUENCE [LARGE SCALE GENOMIC DNA]</scope>
    <source>
        <strain evidence="9">DSM 100886 HEG_-6_39</strain>
    </source>
</reference>
<name>A0A143PK79_LUTPR</name>
<proteinExistence type="predicted"/>
<dbReference type="Gene3D" id="3.30.565.10">
    <property type="entry name" value="Histidine kinase-like ATPase, C-terminal domain"/>
    <property type="match status" value="1"/>
</dbReference>
<feature type="domain" description="Histidine kinase" evidence="7">
    <location>
        <begin position="80"/>
        <end position="292"/>
    </location>
</feature>
<dbReference type="EC" id="2.7.13.3" evidence="2"/>
<dbReference type="SUPFAM" id="SSF55874">
    <property type="entry name" value="ATPase domain of HSP90 chaperone/DNA topoisomerase II/histidine kinase"/>
    <property type="match status" value="1"/>
</dbReference>
<dbReference type="RefSeq" id="WP_110170039.1">
    <property type="nucleotide sequence ID" value="NZ_CP015136.1"/>
</dbReference>
<protein>
    <recommendedName>
        <fullName evidence="2">histidine kinase</fullName>
        <ecNumber evidence="2">2.7.13.3</ecNumber>
    </recommendedName>
</protein>
<dbReference type="EMBL" id="CP015136">
    <property type="protein sequence ID" value="AMY08174.1"/>
    <property type="molecule type" value="Genomic_DNA"/>
</dbReference>
<dbReference type="InterPro" id="IPR004358">
    <property type="entry name" value="Sig_transdc_His_kin-like_C"/>
</dbReference>
<evidence type="ECO:0000313" key="8">
    <source>
        <dbReference type="EMBL" id="AMY08174.1"/>
    </source>
</evidence>
<evidence type="ECO:0000256" key="2">
    <source>
        <dbReference type="ARBA" id="ARBA00012438"/>
    </source>
</evidence>
<dbReference type="Proteomes" id="UP000076079">
    <property type="component" value="Chromosome"/>
</dbReference>
<dbReference type="PANTHER" id="PTHR43711">
    <property type="entry name" value="TWO-COMPONENT HISTIDINE KINASE"/>
    <property type="match status" value="1"/>
</dbReference>
<evidence type="ECO:0000256" key="1">
    <source>
        <dbReference type="ARBA" id="ARBA00000085"/>
    </source>
</evidence>
<organism evidence="8 9">
    <name type="scientific">Luteitalea pratensis</name>
    <dbReference type="NCBI Taxonomy" id="1855912"/>
    <lineage>
        <taxon>Bacteria</taxon>
        <taxon>Pseudomonadati</taxon>
        <taxon>Acidobacteriota</taxon>
        <taxon>Vicinamibacteria</taxon>
        <taxon>Vicinamibacterales</taxon>
        <taxon>Vicinamibacteraceae</taxon>
        <taxon>Luteitalea</taxon>
    </lineage>
</organism>